<organism evidence="4">
    <name type="scientific">Spironucleus salmonicida</name>
    <dbReference type="NCBI Taxonomy" id="348837"/>
    <lineage>
        <taxon>Eukaryota</taxon>
        <taxon>Metamonada</taxon>
        <taxon>Diplomonadida</taxon>
        <taxon>Hexamitidae</taxon>
        <taxon>Hexamitinae</taxon>
        <taxon>Spironucleus</taxon>
    </lineage>
</organism>
<dbReference type="EMBL" id="AUWU02000008">
    <property type="protein sequence ID" value="KAH0570342.1"/>
    <property type="molecule type" value="Genomic_DNA"/>
</dbReference>
<evidence type="ECO:0000256" key="2">
    <source>
        <dbReference type="ARBA" id="ARBA00022980"/>
    </source>
</evidence>
<dbReference type="VEuPathDB" id="GiardiaDB:SS50377_28321"/>
<dbReference type="FunFam" id="3.90.1180.10:FF:000002">
    <property type="entry name" value="60S ribosomal protein L16"/>
    <property type="match status" value="1"/>
</dbReference>
<keyword evidence="7" id="KW-1185">Reference proteome</keyword>
<dbReference type="Gene3D" id="3.90.1180.10">
    <property type="entry name" value="Ribosomal protein L13"/>
    <property type="match status" value="1"/>
</dbReference>
<name>V6LS08_9EUKA</name>
<comment type="similarity">
    <text evidence="1">Belongs to the universal ribosomal protein uL13 family.</text>
</comment>
<evidence type="ECO:0000256" key="1">
    <source>
        <dbReference type="ARBA" id="ARBA00006227"/>
    </source>
</evidence>
<dbReference type="EMBL" id="AUWU02000008">
    <property type="protein sequence ID" value="KAH0570344.1"/>
    <property type="molecule type" value="Genomic_DNA"/>
</dbReference>
<dbReference type="VEuPathDB" id="GiardiaDB:SS50377_28319"/>
<dbReference type="GO" id="GO:0017148">
    <property type="term" value="P:negative regulation of translation"/>
    <property type="evidence" value="ECO:0007669"/>
    <property type="project" value="TreeGrafter"/>
</dbReference>
<dbReference type="HAMAP" id="MF_01366">
    <property type="entry name" value="Ribosomal_uL13"/>
    <property type="match status" value="1"/>
</dbReference>
<dbReference type="PANTHER" id="PTHR11545:SF3">
    <property type="entry name" value="LARGE RIBOSOMAL SUBUNIT PROTEIN UL13"/>
    <property type="match status" value="1"/>
</dbReference>
<dbReference type="CDD" id="cd00392">
    <property type="entry name" value="Ribosomal_L13"/>
    <property type="match status" value="1"/>
</dbReference>
<accession>V6LS08</accession>
<dbReference type="GO" id="GO:0022625">
    <property type="term" value="C:cytosolic large ribosomal subunit"/>
    <property type="evidence" value="ECO:0007669"/>
    <property type="project" value="TreeGrafter"/>
</dbReference>
<evidence type="ECO:0000313" key="6">
    <source>
        <dbReference type="EMBL" id="KAH0570344.1"/>
    </source>
</evidence>
<dbReference type="Proteomes" id="UP000018208">
    <property type="component" value="Unassembled WGS sequence"/>
</dbReference>
<dbReference type="GO" id="GO:0006412">
    <property type="term" value="P:translation"/>
    <property type="evidence" value="ECO:0007669"/>
    <property type="project" value="InterPro"/>
</dbReference>
<dbReference type="NCBIfam" id="TIGR01077">
    <property type="entry name" value="L13_A_E"/>
    <property type="match status" value="1"/>
</dbReference>
<evidence type="ECO:0000313" key="5">
    <source>
        <dbReference type="EMBL" id="KAH0570342.1"/>
    </source>
</evidence>
<dbReference type="OrthoDB" id="1882297at2759"/>
<dbReference type="InterPro" id="IPR036899">
    <property type="entry name" value="Ribosomal_uL13_sf"/>
</dbReference>
<protein>
    <submittedName>
        <fullName evidence="4 5">Ribosomal protein L13</fullName>
    </submittedName>
</protein>
<dbReference type="PANTHER" id="PTHR11545">
    <property type="entry name" value="RIBOSOMAL PROTEIN L13"/>
    <property type="match status" value="1"/>
</dbReference>
<reference evidence="4 5" key="1">
    <citation type="journal article" date="2014" name="PLoS Genet.">
        <title>The Genome of Spironucleus salmonicida Highlights a Fish Pathogen Adapted to Fluctuating Environments.</title>
        <authorList>
            <person name="Xu F."/>
            <person name="Jerlstrom-Hultqvist J."/>
            <person name="Einarsson E."/>
            <person name="Astvaldsson A."/>
            <person name="Svard S.G."/>
            <person name="Andersson J.O."/>
        </authorList>
    </citation>
    <scope>NUCLEOTIDE SEQUENCE</scope>
    <source>
        <strain evidence="5">ATCC 50377</strain>
    </source>
</reference>
<evidence type="ECO:0000313" key="7">
    <source>
        <dbReference type="Proteomes" id="UP000018208"/>
    </source>
</evidence>
<dbReference type="GO" id="GO:0003729">
    <property type="term" value="F:mRNA binding"/>
    <property type="evidence" value="ECO:0007669"/>
    <property type="project" value="TreeGrafter"/>
</dbReference>
<evidence type="ECO:0000256" key="3">
    <source>
        <dbReference type="ARBA" id="ARBA00023274"/>
    </source>
</evidence>
<dbReference type="InterPro" id="IPR005755">
    <property type="entry name" value="Ribosomal_uL13_euk/arc"/>
</dbReference>
<dbReference type="Pfam" id="PF00572">
    <property type="entry name" value="Ribosomal_L13"/>
    <property type="match status" value="1"/>
</dbReference>
<proteinExistence type="inferred from homology"/>
<dbReference type="EMBL" id="KI546042">
    <property type="protein sequence ID" value="EST47360.1"/>
    <property type="molecule type" value="Genomic_DNA"/>
</dbReference>
<dbReference type="AlphaFoldDB" id="V6LS08"/>
<reference evidence="5" key="2">
    <citation type="submission" date="2020-12" db="EMBL/GenBank/DDBJ databases">
        <title>New Spironucleus salmonicida genome in near-complete chromosomes.</title>
        <authorList>
            <person name="Xu F."/>
            <person name="Kurt Z."/>
            <person name="Jimenez-Gonzalez A."/>
            <person name="Astvaldsson A."/>
            <person name="Andersson J.O."/>
            <person name="Svard S.G."/>
        </authorList>
    </citation>
    <scope>NUCLEOTIDE SEQUENCE</scope>
    <source>
        <strain evidence="5">ATCC 50377</strain>
    </source>
</reference>
<evidence type="ECO:0000313" key="4">
    <source>
        <dbReference type="EMBL" id="EST47360.1"/>
    </source>
</evidence>
<gene>
    <name evidence="4" type="ORF">SS50377_12568</name>
    <name evidence="5" type="ORF">SS50377_28319</name>
    <name evidence="6" type="ORF">SS50377_28321</name>
</gene>
<dbReference type="SUPFAM" id="SSF52161">
    <property type="entry name" value="Ribosomal protein L13"/>
    <property type="match status" value="1"/>
</dbReference>
<keyword evidence="2 4" id="KW-0689">Ribosomal protein</keyword>
<dbReference type="GO" id="GO:0003735">
    <property type="term" value="F:structural constituent of ribosome"/>
    <property type="evidence" value="ECO:0007669"/>
    <property type="project" value="InterPro"/>
</dbReference>
<dbReference type="InterPro" id="IPR005822">
    <property type="entry name" value="Ribosomal_uL13"/>
</dbReference>
<sequence>MQFVVDCADHLLGRLASEVAQQLLAGQKVVLLCCENVNISGGEYRNLQNYLCKFNKHSNYNHLRGPFHFRTPAYIVHKTIRGMIPHKTDRGTAAMANLKVFEGIPPQYAKCERLTIPSALRELRLKPTRQFCVLGEVATKLGWKHAEDVAHFEDKRIATEAKMNADKASIAAKNNAVLAKNAKYVEVSKKLAEYGL</sequence>
<keyword evidence="3" id="KW-0687">Ribonucleoprotein</keyword>